<protein>
    <submittedName>
        <fullName evidence="2">Uncharacterized protein</fullName>
    </submittedName>
</protein>
<gene>
    <name evidence="2" type="ORF">M0R45_025858</name>
</gene>
<feature type="compositionally biased region" description="Basic and acidic residues" evidence="1">
    <location>
        <begin position="107"/>
        <end position="116"/>
    </location>
</feature>
<dbReference type="Proteomes" id="UP001457282">
    <property type="component" value="Unassembled WGS sequence"/>
</dbReference>
<keyword evidence="3" id="KW-1185">Reference proteome</keyword>
<name>A0AAW1WXE4_RUBAR</name>
<evidence type="ECO:0000256" key="1">
    <source>
        <dbReference type="SAM" id="MobiDB-lite"/>
    </source>
</evidence>
<dbReference type="AlphaFoldDB" id="A0AAW1WXE4"/>
<sequence>MTYLKEMMLGKGGENMSFEYWQELESSPRIMLEKMTLSDYGDVENLRWRIVKQEIQKMNFTNKQNKTELQNLLPKLRFIKASLIKLPAAILPPLTSQLPLQTVEPSHGLEKTTEEKENLEEEDEAQPLASPPPLSSPHHGQAVPPLCTPPSSSRPFSPLPLRVVPSSPVRSSSTGSPRPRRELHSCSRTEPRQRRRRRLQF</sequence>
<proteinExistence type="predicted"/>
<reference evidence="2 3" key="1">
    <citation type="journal article" date="2023" name="G3 (Bethesda)">
        <title>A chromosome-length genome assembly and annotation of blackberry (Rubus argutus, cv. 'Hillquist').</title>
        <authorList>
            <person name="Bruna T."/>
            <person name="Aryal R."/>
            <person name="Dudchenko O."/>
            <person name="Sargent D.J."/>
            <person name="Mead D."/>
            <person name="Buti M."/>
            <person name="Cavallini A."/>
            <person name="Hytonen T."/>
            <person name="Andres J."/>
            <person name="Pham M."/>
            <person name="Weisz D."/>
            <person name="Mascagni F."/>
            <person name="Usai G."/>
            <person name="Natali L."/>
            <person name="Bassil N."/>
            <person name="Fernandez G.E."/>
            <person name="Lomsadze A."/>
            <person name="Armour M."/>
            <person name="Olukolu B."/>
            <person name="Poorten T."/>
            <person name="Britton C."/>
            <person name="Davik J."/>
            <person name="Ashrafi H."/>
            <person name="Aiden E.L."/>
            <person name="Borodovsky M."/>
            <person name="Worthington M."/>
        </authorList>
    </citation>
    <scope>NUCLEOTIDE SEQUENCE [LARGE SCALE GENOMIC DNA]</scope>
    <source>
        <strain evidence="2">PI 553951</strain>
    </source>
</reference>
<accession>A0AAW1WXE4</accession>
<comment type="caution">
    <text evidence="2">The sequence shown here is derived from an EMBL/GenBank/DDBJ whole genome shotgun (WGS) entry which is preliminary data.</text>
</comment>
<feature type="compositionally biased region" description="Basic and acidic residues" evidence="1">
    <location>
        <begin position="179"/>
        <end position="192"/>
    </location>
</feature>
<evidence type="ECO:0000313" key="2">
    <source>
        <dbReference type="EMBL" id="KAK9928735.1"/>
    </source>
</evidence>
<evidence type="ECO:0000313" key="3">
    <source>
        <dbReference type="Proteomes" id="UP001457282"/>
    </source>
</evidence>
<feature type="region of interest" description="Disordered" evidence="1">
    <location>
        <begin position="101"/>
        <end position="201"/>
    </location>
</feature>
<dbReference type="EMBL" id="JBEDUW010000005">
    <property type="protein sequence ID" value="KAK9928735.1"/>
    <property type="molecule type" value="Genomic_DNA"/>
</dbReference>
<feature type="compositionally biased region" description="Low complexity" evidence="1">
    <location>
        <begin position="149"/>
        <end position="177"/>
    </location>
</feature>
<organism evidence="2 3">
    <name type="scientific">Rubus argutus</name>
    <name type="common">Southern blackberry</name>
    <dbReference type="NCBI Taxonomy" id="59490"/>
    <lineage>
        <taxon>Eukaryota</taxon>
        <taxon>Viridiplantae</taxon>
        <taxon>Streptophyta</taxon>
        <taxon>Embryophyta</taxon>
        <taxon>Tracheophyta</taxon>
        <taxon>Spermatophyta</taxon>
        <taxon>Magnoliopsida</taxon>
        <taxon>eudicotyledons</taxon>
        <taxon>Gunneridae</taxon>
        <taxon>Pentapetalae</taxon>
        <taxon>rosids</taxon>
        <taxon>fabids</taxon>
        <taxon>Rosales</taxon>
        <taxon>Rosaceae</taxon>
        <taxon>Rosoideae</taxon>
        <taxon>Rosoideae incertae sedis</taxon>
        <taxon>Rubus</taxon>
    </lineage>
</organism>